<feature type="transmembrane region" description="Helical" evidence="2">
    <location>
        <begin position="187"/>
        <end position="208"/>
    </location>
</feature>
<evidence type="ECO:0000313" key="4">
    <source>
        <dbReference type="Proteomes" id="UP001054945"/>
    </source>
</evidence>
<keyword evidence="2" id="KW-1133">Transmembrane helix</keyword>
<dbReference type="AlphaFoldDB" id="A0AAV4R559"/>
<dbReference type="Proteomes" id="UP001054945">
    <property type="component" value="Unassembled WGS sequence"/>
</dbReference>
<evidence type="ECO:0000256" key="2">
    <source>
        <dbReference type="SAM" id="Phobius"/>
    </source>
</evidence>
<protein>
    <submittedName>
        <fullName evidence="3">Uncharacterized protein</fullName>
    </submittedName>
</protein>
<feature type="compositionally biased region" description="Polar residues" evidence="1">
    <location>
        <begin position="284"/>
        <end position="314"/>
    </location>
</feature>
<keyword evidence="2" id="KW-0472">Membrane</keyword>
<reference evidence="3 4" key="1">
    <citation type="submission" date="2021-06" db="EMBL/GenBank/DDBJ databases">
        <title>Caerostris extrusa draft genome.</title>
        <authorList>
            <person name="Kono N."/>
            <person name="Arakawa K."/>
        </authorList>
    </citation>
    <scope>NUCLEOTIDE SEQUENCE [LARGE SCALE GENOMIC DNA]</scope>
</reference>
<sequence length="391" mass="44941">MHERLDEYGKDNELRKVSTFETDSESRSSNFVKFNDAVEKWAKSRKLKKDHICYWKGIRHTKFYREMTNRRTLMLMPIMKWYLLILKILGYLKSAKTIAKFSGMGLLYLIVLNNENCRVFHNIRNSVPADYASEQSCQICNKNCSDKACISILPVTENILDTHNCSSSGCVKKTNERTRSKDFTEDIIFCIEVFAALNILTFLFAFIYGCIRRNVKVIEVDIEKAGKYTEEKGKKTAEVMCAIYKTGDNKAFLLNDNNSVKSFKKQNKATLDTIRKSRIKAKNADNSSGKPLPSMNQSETTESDSSLIDLNSPQIRKPKNRENYRISNGFSHIRNKLPPSHHSNISNDKLLKCLDQSESSENNLSINTSNVEYSTEELRNNITEKQNLNKI</sequence>
<keyword evidence="4" id="KW-1185">Reference proteome</keyword>
<gene>
    <name evidence="3" type="ORF">CEXT_203391</name>
</gene>
<organism evidence="3 4">
    <name type="scientific">Caerostris extrusa</name>
    <name type="common">Bark spider</name>
    <name type="synonym">Caerostris bankana</name>
    <dbReference type="NCBI Taxonomy" id="172846"/>
    <lineage>
        <taxon>Eukaryota</taxon>
        <taxon>Metazoa</taxon>
        <taxon>Ecdysozoa</taxon>
        <taxon>Arthropoda</taxon>
        <taxon>Chelicerata</taxon>
        <taxon>Arachnida</taxon>
        <taxon>Araneae</taxon>
        <taxon>Araneomorphae</taxon>
        <taxon>Entelegynae</taxon>
        <taxon>Araneoidea</taxon>
        <taxon>Araneidae</taxon>
        <taxon>Caerostris</taxon>
    </lineage>
</organism>
<feature type="region of interest" description="Disordered" evidence="1">
    <location>
        <begin position="274"/>
        <end position="323"/>
    </location>
</feature>
<proteinExistence type="predicted"/>
<feature type="transmembrane region" description="Helical" evidence="2">
    <location>
        <begin position="72"/>
        <end position="92"/>
    </location>
</feature>
<keyword evidence="2" id="KW-0812">Transmembrane</keyword>
<dbReference type="EMBL" id="BPLR01007341">
    <property type="protein sequence ID" value="GIY16184.1"/>
    <property type="molecule type" value="Genomic_DNA"/>
</dbReference>
<comment type="caution">
    <text evidence="3">The sequence shown here is derived from an EMBL/GenBank/DDBJ whole genome shotgun (WGS) entry which is preliminary data.</text>
</comment>
<name>A0AAV4R559_CAEEX</name>
<evidence type="ECO:0000256" key="1">
    <source>
        <dbReference type="SAM" id="MobiDB-lite"/>
    </source>
</evidence>
<evidence type="ECO:0000313" key="3">
    <source>
        <dbReference type="EMBL" id="GIY16184.1"/>
    </source>
</evidence>
<accession>A0AAV4R559</accession>